<proteinExistence type="predicted"/>
<keyword evidence="3" id="KW-1185">Reference proteome</keyword>
<comment type="caution">
    <text evidence="2">The sequence shown here is derived from an EMBL/GenBank/DDBJ whole genome shotgun (WGS) entry which is preliminary data.</text>
</comment>
<sequence length="113" mass="12164">MGLEGADTSTARSMLKKSGRVRVWNRCGAASGLRSLVRRSWDEINGQIECGSGTGRVRSGWRRGSRFSSSRSDGPERIWKEERPIGDSRVPAARGEDSGDVVGGDVLGTDQGL</sequence>
<feature type="region of interest" description="Disordered" evidence="1">
    <location>
        <begin position="59"/>
        <end position="113"/>
    </location>
</feature>
<feature type="compositionally biased region" description="Basic and acidic residues" evidence="1">
    <location>
        <begin position="73"/>
        <end position="86"/>
    </location>
</feature>
<gene>
    <name evidence="2" type="ORF">PIB30_043453</name>
</gene>
<dbReference type="Proteomes" id="UP001341840">
    <property type="component" value="Unassembled WGS sequence"/>
</dbReference>
<evidence type="ECO:0000313" key="3">
    <source>
        <dbReference type="Proteomes" id="UP001341840"/>
    </source>
</evidence>
<evidence type="ECO:0000313" key="2">
    <source>
        <dbReference type="EMBL" id="MED6196036.1"/>
    </source>
</evidence>
<evidence type="ECO:0000256" key="1">
    <source>
        <dbReference type="SAM" id="MobiDB-lite"/>
    </source>
</evidence>
<accession>A0ABU6XDC1</accession>
<name>A0ABU6XDC1_9FABA</name>
<protein>
    <submittedName>
        <fullName evidence="2">Uncharacterized protein</fullName>
    </submittedName>
</protein>
<organism evidence="2 3">
    <name type="scientific">Stylosanthes scabra</name>
    <dbReference type="NCBI Taxonomy" id="79078"/>
    <lineage>
        <taxon>Eukaryota</taxon>
        <taxon>Viridiplantae</taxon>
        <taxon>Streptophyta</taxon>
        <taxon>Embryophyta</taxon>
        <taxon>Tracheophyta</taxon>
        <taxon>Spermatophyta</taxon>
        <taxon>Magnoliopsida</taxon>
        <taxon>eudicotyledons</taxon>
        <taxon>Gunneridae</taxon>
        <taxon>Pentapetalae</taxon>
        <taxon>rosids</taxon>
        <taxon>fabids</taxon>
        <taxon>Fabales</taxon>
        <taxon>Fabaceae</taxon>
        <taxon>Papilionoideae</taxon>
        <taxon>50 kb inversion clade</taxon>
        <taxon>dalbergioids sensu lato</taxon>
        <taxon>Dalbergieae</taxon>
        <taxon>Pterocarpus clade</taxon>
        <taxon>Stylosanthes</taxon>
    </lineage>
</organism>
<reference evidence="2 3" key="1">
    <citation type="journal article" date="2023" name="Plants (Basel)">
        <title>Bridging the Gap: Combining Genomics and Transcriptomics Approaches to Understand Stylosanthes scabra, an Orphan Legume from the Brazilian Caatinga.</title>
        <authorList>
            <person name="Ferreira-Neto J.R.C."/>
            <person name="da Silva M.D."/>
            <person name="Binneck E."/>
            <person name="de Melo N.F."/>
            <person name="da Silva R.H."/>
            <person name="de Melo A.L.T.M."/>
            <person name="Pandolfi V."/>
            <person name="Bustamante F.O."/>
            <person name="Brasileiro-Vidal A.C."/>
            <person name="Benko-Iseppon A.M."/>
        </authorList>
    </citation>
    <scope>NUCLEOTIDE SEQUENCE [LARGE SCALE GENOMIC DNA]</scope>
    <source>
        <tissue evidence="2">Leaves</tissue>
    </source>
</reference>
<dbReference type="EMBL" id="JASCZI010211702">
    <property type="protein sequence ID" value="MED6196036.1"/>
    <property type="molecule type" value="Genomic_DNA"/>
</dbReference>